<protein>
    <submittedName>
        <fullName evidence="1">Uncharacterized protein</fullName>
    </submittedName>
</protein>
<gene>
    <name evidence="1" type="ORF">B0I71DRAFT_134109</name>
</gene>
<name>A0A371C314_YARLL</name>
<accession>A0A371C314</accession>
<evidence type="ECO:0000313" key="2">
    <source>
        <dbReference type="Proteomes" id="UP000256601"/>
    </source>
</evidence>
<dbReference type="AlphaFoldDB" id="A0A371C314"/>
<evidence type="ECO:0000313" key="1">
    <source>
        <dbReference type="EMBL" id="RDW24522.1"/>
    </source>
</evidence>
<dbReference type="EMBL" id="KZ859030">
    <property type="protein sequence ID" value="RDW24522.1"/>
    <property type="molecule type" value="Genomic_DNA"/>
</dbReference>
<sequence>MTLSVWRHGDTTRVLAGWFYLYRLTHSQYCIYHSTHNVPQTVGEVPPSHGPYVHSQRYGVDTTFQGLRVLKPHN</sequence>
<proteinExistence type="predicted"/>
<reference evidence="1 2" key="1">
    <citation type="submission" date="2018-07" db="EMBL/GenBank/DDBJ databases">
        <title>Draft Genome Assemblies for Five Robust Yarrowia lipolytica Strains Exhibiting High Lipid Production and Pentose Sugar Utilization and Sugar Alcohol Secretion from Undetoxified Lignocellulosic Biomass Hydrolysates.</title>
        <authorList>
            <consortium name="DOE Joint Genome Institute"/>
            <person name="Walker C."/>
            <person name="Ryu S."/>
            <person name="Na H."/>
            <person name="Zane M."/>
            <person name="LaButti K."/>
            <person name="Lipzen A."/>
            <person name="Haridas S."/>
            <person name="Barry K."/>
            <person name="Grigoriev I.V."/>
            <person name="Quarterman J."/>
            <person name="Slininger P."/>
            <person name="Dien B."/>
            <person name="Trinh C.T."/>
        </authorList>
    </citation>
    <scope>NUCLEOTIDE SEQUENCE [LARGE SCALE GENOMIC DNA]</scope>
    <source>
        <strain evidence="1 2">YB392</strain>
    </source>
</reference>
<dbReference type="Proteomes" id="UP000256601">
    <property type="component" value="Unassembled WGS sequence"/>
</dbReference>
<organism evidence="1 2">
    <name type="scientific">Yarrowia lipolytica</name>
    <name type="common">Candida lipolytica</name>
    <dbReference type="NCBI Taxonomy" id="4952"/>
    <lineage>
        <taxon>Eukaryota</taxon>
        <taxon>Fungi</taxon>
        <taxon>Dikarya</taxon>
        <taxon>Ascomycota</taxon>
        <taxon>Saccharomycotina</taxon>
        <taxon>Dipodascomycetes</taxon>
        <taxon>Dipodascales</taxon>
        <taxon>Dipodascales incertae sedis</taxon>
        <taxon>Yarrowia</taxon>
    </lineage>
</organism>